<evidence type="ECO:0000256" key="1">
    <source>
        <dbReference type="ARBA" id="ARBA00023002"/>
    </source>
</evidence>
<evidence type="ECO:0000259" key="2">
    <source>
        <dbReference type="Pfam" id="PF00171"/>
    </source>
</evidence>
<comment type="caution">
    <text evidence="3">The sequence shown here is derived from an EMBL/GenBank/DDBJ whole genome shotgun (WGS) entry which is preliminary data.</text>
</comment>
<accession>A0A923NKS8</accession>
<feature type="domain" description="Aldehyde dehydrogenase" evidence="2">
    <location>
        <begin position="9"/>
        <end position="263"/>
    </location>
</feature>
<reference evidence="3" key="1">
    <citation type="submission" date="2020-08" db="EMBL/GenBank/DDBJ databases">
        <title>Genome public.</title>
        <authorList>
            <person name="Liu C."/>
            <person name="Sun Q."/>
        </authorList>
    </citation>
    <scope>NUCLEOTIDE SEQUENCE</scope>
    <source>
        <strain evidence="3">BX12</strain>
    </source>
</reference>
<dbReference type="InterPro" id="IPR016162">
    <property type="entry name" value="Ald_DH_N"/>
</dbReference>
<dbReference type="SUPFAM" id="SSF53720">
    <property type="entry name" value="ALDH-like"/>
    <property type="match status" value="1"/>
</dbReference>
<protein>
    <submittedName>
        <fullName evidence="3">Aldehyde dehydrogenase family protein</fullName>
    </submittedName>
</protein>
<name>A0A923NKS8_9FIRM</name>
<organism evidence="3 4">
    <name type="scientific">Zhenpiania hominis</name>
    <dbReference type="NCBI Taxonomy" id="2763644"/>
    <lineage>
        <taxon>Bacteria</taxon>
        <taxon>Bacillati</taxon>
        <taxon>Bacillota</taxon>
        <taxon>Clostridia</taxon>
        <taxon>Peptostreptococcales</taxon>
        <taxon>Anaerovoracaceae</taxon>
        <taxon>Zhenpiania</taxon>
    </lineage>
</organism>
<keyword evidence="4" id="KW-1185">Reference proteome</keyword>
<keyword evidence="1" id="KW-0560">Oxidoreductase</keyword>
<gene>
    <name evidence="3" type="ORF">H9L42_03335</name>
</gene>
<dbReference type="InterPro" id="IPR016161">
    <property type="entry name" value="Ald_DH/histidinol_DH"/>
</dbReference>
<dbReference type="CDD" id="cd07122">
    <property type="entry name" value="ALDH_F20_ACDH"/>
    <property type="match status" value="1"/>
</dbReference>
<sequence length="453" mass="49317">MSMQYISGYIKRARDAQAEFEKMSQQQVDLAVKTIGKVVYDNAEYLAEIAVEETGMGNVPDKIAKNRQKSKIVWNNLRGKKSRGILDTDVETGITRIAKPMGVAAAITPCTNPIVTPMSNAMFALKCGNAIIITPHHKAIRCSTKTVEMINAELAKLGYPQHLIQILDQHSREHTQNLISSADVVIATGGAGMVKAAYSSGRPALGVGAGNVQCIIDEGYDYKEAVPKIIAGRTFDYGIICSGEQSVICPERDYEAILEEFEANGAYVVRDKKELEGVRSALFQEGKPNRHSVGQSPERIAELAGIRIPEGTKILVAEAEGTGLTDALGGEKMAPVIAAYKYKTLDEGIRIARENLEKEGKGHSVAFHSDSEEHILHVGEELCVSRFVINQISASSAGGSFYNGLAPTNTLGCGSWGHNSISENLDYKHLMNISRIARYMPDNYVPTDEELWG</sequence>
<dbReference type="Proteomes" id="UP000602647">
    <property type="component" value="Unassembled WGS sequence"/>
</dbReference>
<dbReference type="InterPro" id="IPR016163">
    <property type="entry name" value="Ald_DH_C"/>
</dbReference>
<dbReference type="AlphaFoldDB" id="A0A923NKS8"/>
<evidence type="ECO:0000313" key="3">
    <source>
        <dbReference type="EMBL" id="MBC6678859.1"/>
    </source>
</evidence>
<dbReference type="PANTHER" id="PTHR11699">
    <property type="entry name" value="ALDEHYDE DEHYDROGENASE-RELATED"/>
    <property type="match status" value="1"/>
</dbReference>
<dbReference type="Gene3D" id="3.40.605.10">
    <property type="entry name" value="Aldehyde Dehydrogenase, Chain A, domain 1"/>
    <property type="match status" value="1"/>
</dbReference>
<dbReference type="Gene3D" id="3.40.309.10">
    <property type="entry name" value="Aldehyde Dehydrogenase, Chain A, domain 2"/>
    <property type="match status" value="1"/>
</dbReference>
<proteinExistence type="predicted"/>
<dbReference type="InterPro" id="IPR015590">
    <property type="entry name" value="Aldehyde_DH_dom"/>
</dbReference>
<dbReference type="EMBL" id="JACRYT010000002">
    <property type="protein sequence ID" value="MBC6678859.1"/>
    <property type="molecule type" value="Genomic_DNA"/>
</dbReference>
<dbReference type="Pfam" id="PF00171">
    <property type="entry name" value="Aldedh"/>
    <property type="match status" value="1"/>
</dbReference>
<evidence type="ECO:0000313" key="4">
    <source>
        <dbReference type="Proteomes" id="UP000602647"/>
    </source>
</evidence>
<dbReference type="GO" id="GO:0016620">
    <property type="term" value="F:oxidoreductase activity, acting on the aldehyde or oxo group of donors, NAD or NADP as acceptor"/>
    <property type="evidence" value="ECO:0007669"/>
    <property type="project" value="InterPro"/>
</dbReference>